<feature type="coiled-coil region" evidence="4">
    <location>
        <begin position="28"/>
        <end position="101"/>
    </location>
</feature>
<dbReference type="EnsemblMetazoa" id="AALB006192-RA">
    <property type="protein sequence ID" value="AALB006192-PA"/>
    <property type="gene ID" value="AALB006192"/>
</dbReference>
<keyword evidence="7" id="KW-1185">Reference proteome</keyword>
<feature type="compositionally biased region" description="Low complexity" evidence="5">
    <location>
        <begin position="977"/>
        <end position="991"/>
    </location>
</feature>
<evidence type="ECO:0000313" key="7">
    <source>
        <dbReference type="Proteomes" id="UP000069272"/>
    </source>
</evidence>
<evidence type="ECO:0000256" key="5">
    <source>
        <dbReference type="SAM" id="MobiDB-lite"/>
    </source>
</evidence>
<sequence length="1212" mass="127226">MAMESACLQESDRQVELEDSIIAWQDKYERLYESHKRVQKLNQNLEDKLLKLVDRNSGERAQLTTDVATLSVRLAQANYNIQSLKREIDRYKTDISVAIQLLQCKPDSFVSPKLSSLPIEIQSKVATYMRLETNSHSDSEGSTSGVGMATTNSYHVLPASDSPPPLCPFPPTAMVYSMRGLDGNQDNAGGNKPSATHHHHLQHQQSQQEATLVVPLGANAGVTANSTDNLLLGVESRSGGGALTGTAAAAAGAAGAAGVPPNGQNVVSPSVMAKFLEDELKSSDALLGMSSIKHCDTCVCTRMASAGAAESLSVHNSTNNRSSGSLLLADLLGSEQRSYSVATQTLIRGETNNSLCLRCNSNLNSPSHNNSPYIMKLIKSSDSVISETKSSVSDYLTTPDKVSPSGAGGGGGGAGEKTNGDSAASGDGGSVAMAGHVDVLSSSTSSSNNDHSEPRSMLVPTKKDDLMVNPILGHHRLSIDRNASLSSGLEHQGTGKGSSYTPGKFSGLVVTKKPSAAPPLDTFKATKLASASGVTAPQTTPTSTTSTAGGGAGEQSKFANDSPSYIIKDTDQMSGHHTTPKSSVGGHGAGLGLQSKFGGTSGGSGSVGSGLYHHAIGSTNSLWSRTSSKDPEKDGAKMFEIFNRNLIKTIKAENPKMSGPRICALRIQNGSSNILLDNLLDDALEGNDSKPTTPVMYTRRAKFLDEELLLDDDPSIGLNGAIKTTPLPTATSSDSTAITASSSKSVPIVTPAKGPPGGASGVSSAPDQAGELGMAGSSLSKATANTLYRVDEGGGGDGGAAGKQQSCNMSTTTSPHSSDRLFTIGEEVSNLLINTKLPTSAITAKPRPDISVNKLDGIDVTSKKSCTHSSSISSEIDIQESAILRRQQLSRVAEWVQNNSKMGNPLESNTESDSEPLLLPNGAPAGGHTLTDSLNNNNSSSTSGSVFPIATKGAAPARTALPGTRHLMQSFPRTTHNNNNNNISSSTSNNNMAINQRNSNQSVTPFAQIGTNQSTTIGGGGLDYNSNGTQLQTASGLGAIRKGSYGTTGMRQQHRGGDSTGSLTEALLDEANRIVLEAESRRLETQAEEDRRDRLLDYEEDDRNSVDLAQMEYNVKQFLLKQNEWSTVHTRRQSLISSTSSVRAATAAPGVTSGPRISEARESSKGLFPGTAVPQSVASNPYRHRSNSSSNNNNNNNNNMYPINPHRTETNL</sequence>
<keyword evidence="4" id="KW-0175">Coiled coil</keyword>
<feature type="compositionally biased region" description="Low complexity" evidence="5">
    <location>
        <begin position="1187"/>
        <end position="1199"/>
    </location>
</feature>
<reference evidence="6 7" key="1">
    <citation type="journal article" date="2017" name="G3 (Bethesda)">
        <title>The Physical Genome Mapping of Anopheles albimanus Corrected Scaffold Misassemblies and Identified Interarm Rearrangements in Genus Anopheles.</title>
        <authorList>
            <person name="Artemov G.N."/>
            <person name="Peery A.N."/>
            <person name="Jiang X."/>
            <person name="Tu Z."/>
            <person name="Stegniy V.N."/>
            <person name="Sharakhova M.V."/>
            <person name="Sharakhov I.V."/>
        </authorList>
    </citation>
    <scope>NUCLEOTIDE SEQUENCE [LARGE SCALE GENOMIC DNA]</scope>
    <source>
        <strain evidence="6 7">ALBI9_A</strain>
    </source>
</reference>
<comment type="subcellular location">
    <subcellularLocation>
        <location evidence="1">Membrane</location>
        <topology evidence="1">Peripheral membrane protein</topology>
    </subcellularLocation>
</comment>
<dbReference type="PANTHER" id="PTHR28664:SF4">
    <property type="entry name" value="TIGHT JUNCTION-ASSOCIATED PROTEIN 1"/>
    <property type="match status" value="1"/>
</dbReference>
<feature type="region of interest" description="Disordered" evidence="5">
    <location>
        <begin position="969"/>
        <end position="995"/>
    </location>
</feature>
<feature type="region of interest" description="Disordered" evidence="5">
    <location>
        <begin position="1137"/>
        <end position="1212"/>
    </location>
</feature>
<evidence type="ECO:0000256" key="4">
    <source>
        <dbReference type="SAM" id="Coils"/>
    </source>
</evidence>
<dbReference type="VEuPathDB" id="VectorBase:AALB006192"/>
<feature type="compositionally biased region" description="Polar residues" evidence="5">
    <location>
        <begin position="572"/>
        <end position="582"/>
    </location>
</feature>
<feature type="region of interest" description="Disordered" evidence="5">
    <location>
        <begin position="394"/>
        <end position="460"/>
    </location>
</feature>
<protein>
    <submittedName>
        <fullName evidence="6">Uncharacterized protein</fullName>
    </submittedName>
</protein>
<dbReference type="Proteomes" id="UP000069272">
    <property type="component" value="Chromosome 3L"/>
</dbReference>
<keyword evidence="2" id="KW-0597">Phosphoprotein</keyword>
<feature type="compositionally biased region" description="Gly residues" evidence="5">
    <location>
        <begin position="406"/>
        <end position="415"/>
    </location>
</feature>
<dbReference type="VEuPathDB" id="VectorBase:AALB20_026846"/>
<dbReference type="InterPro" id="IPR043441">
    <property type="entry name" value="Tjap1/BEGAIN"/>
</dbReference>
<name>A0A182FI48_ANOAL</name>
<evidence type="ECO:0000256" key="2">
    <source>
        <dbReference type="ARBA" id="ARBA00022553"/>
    </source>
</evidence>
<feature type="compositionally biased region" description="Polar residues" evidence="5">
    <location>
        <begin position="803"/>
        <end position="816"/>
    </location>
</feature>
<feature type="compositionally biased region" description="Low complexity" evidence="5">
    <location>
        <begin position="933"/>
        <end position="945"/>
    </location>
</feature>
<dbReference type="STRING" id="7167.A0A182FI48"/>
<evidence type="ECO:0000256" key="1">
    <source>
        <dbReference type="ARBA" id="ARBA00004170"/>
    </source>
</evidence>
<feature type="region of interest" description="Disordered" evidence="5">
    <location>
        <begin position="793"/>
        <end position="819"/>
    </location>
</feature>
<dbReference type="PANTHER" id="PTHR28664">
    <property type="entry name" value="TIGHT JUNCTION-ASSOCIATED PROTEIN 1"/>
    <property type="match status" value="1"/>
</dbReference>
<feature type="region of interest" description="Disordered" evidence="5">
    <location>
        <begin position="530"/>
        <end position="597"/>
    </location>
</feature>
<feature type="region of interest" description="Disordered" evidence="5">
    <location>
        <begin position="178"/>
        <end position="209"/>
    </location>
</feature>
<evidence type="ECO:0000256" key="3">
    <source>
        <dbReference type="ARBA" id="ARBA00023136"/>
    </source>
</evidence>
<feature type="compositionally biased region" description="Low complexity" evidence="5">
    <location>
        <begin position="729"/>
        <end position="745"/>
    </location>
</feature>
<feature type="compositionally biased region" description="Low complexity" evidence="5">
    <location>
        <begin position="420"/>
        <end position="447"/>
    </location>
</feature>
<feature type="region of interest" description="Disordered" evidence="5">
    <location>
        <begin position="727"/>
        <end position="774"/>
    </location>
</feature>
<feature type="compositionally biased region" description="Low complexity" evidence="5">
    <location>
        <begin position="535"/>
        <end position="547"/>
    </location>
</feature>
<reference evidence="6" key="2">
    <citation type="submission" date="2022-08" db="UniProtKB">
        <authorList>
            <consortium name="EnsemblMetazoa"/>
        </authorList>
    </citation>
    <scope>IDENTIFICATION</scope>
    <source>
        <strain evidence="6">STECLA/ALBI9_A</strain>
    </source>
</reference>
<organism evidence="6 7">
    <name type="scientific">Anopheles albimanus</name>
    <name type="common">New world malaria mosquito</name>
    <dbReference type="NCBI Taxonomy" id="7167"/>
    <lineage>
        <taxon>Eukaryota</taxon>
        <taxon>Metazoa</taxon>
        <taxon>Ecdysozoa</taxon>
        <taxon>Arthropoda</taxon>
        <taxon>Hexapoda</taxon>
        <taxon>Insecta</taxon>
        <taxon>Pterygota</taxon>
        <taxon>Neoptera</taxon>
        <taxon>Endopterygota</taxon>
        <taxon>Diptera</taxon>
        <taxon>Nematocera</taxon>
        <taxon>Culicoidea</taxon>
        <taxon>Culicidae</taxon>
        <taxon>Anophelinae</taxon>
        <taxon>Anopheles</taxon>
    </lineage>
</organism>
<feature type="compositionally biased region" description="Low complexity" evidence="5">
    <location>
        <begin position="1137"/>
        <end position="1148"/>
    </location>
</feature>
<keyword evidence="3" id="KW-0472">Membrane</keyword>
<evidence type="ECO:0000313" key="6">
    <source>
        <dbReference type="EnsemblMetazoa" id="AALB006192-PA"/>
    </source>
</evidence>
<proteinExistence type="predicted"/>
<dbReference type="GO" id="GO:0016020">
    <property type="term" value="C:membrane"/>
    <property type="evidence" value="ECO:0007669"/>
    <property type="project" value="UniProtKB-SubCell"/>
</dbReference>
<feature type="region of interest" description="Disordered" evidence="5">
    <location>
        <begin position="900"/>
        <end position="948"/>
    </location>
</feature>
<accession>A0A182FI48</accession>
<dbReference type="AlphaFoldDB" id="A0A182FI48"/>
<feature type="compositionally biased region" description="Polar residues" evidence="5">
    <location>
        <begin position="900"/>
        <end position="911"/>
    </location>
</feature>